<organism evidence="2 3">
    <name type="scientific">Corchorus olitorius</name>
    <dbReference type="NCBI Taxonomy" id="93759"/>
    <lineage>
        <taxon>Eukaryota</taxon>
        <taxon>Viridiplantae</taxon>
        <taxon>Streptophyta</taxon>
        <taxon>Embryophyta</taxon>
        <taxon>Tracheophyta</taxon>
        <taxon>Spermatophyta</taxon>
        <taxon>Magnoliopsida</taxon>
        <taxon>eudicotyledons</taxon>
        <taxon>Gunneridae</taxon>
        <taxon>Pentapetalae</taxon>
        <taxon>rosids</taxon>
        <taxon>malvids</taxon>
        <taxon>Malvales</taxon>
        <taxon>Malvaceae</taxon>
        <taxon>Grewioideae</taxon>
        <taxon>Apeibeae</taxon>
        <taxon>Corchorus</taxon>
    </lineage>
</organism>
<proteinExistence type="predicted"/>
<gene>
    <name evidence="2" type="ORF">COLO4_24679</name>
</gene>
<evidence type="ECO:0000313" key="2">
    <source>
        <dbReference type="EMBL" id="OMO78752.1"/>
    </source>
</evidence>
<protein>
    <submittedName>
        <fullName evidence="2">Uncharacterized protein</fullName>
    </submittedName>
</protein>
<keyword evidence="3" id="KW-1185">Reference proteome</keyword>
<feature type="compositionally biased region" description="Polar residues" evidence="1">
    <location>
        <begin position="1"/>
        <end position="10"/>
    </location>
</feature>
<reference evidence="3" key="1">
    <citation type="submission" date="2013-09" db="EMBL/GenBank/DDBJ databases">
        <title>Corchorus olitorius genome sequencing.</title>
        <authorList>
            <person name="Alam M."/>
            <person name="Haque M.S."/>
            <person name="Islam M.S."/>
            <person name="Emdad E.M."/>
            <person name="Islam M.M."/>
            <person name="Ahmed B."/>
            <person name="Halim A."/>
            <person name="Hossen Q.M.M."/>
            <person name="Hossain M.Z."/>
            <person name="Ahmed R."/>
            <person name="Khan M.M."/>
            <person name="Islam R."/>
            <person name="Rashid M.M."/>
            <person name="Khan S.A."/>
            <person name="Rahman M.S."/>
            <person name="Alam M."/>
            <person name="Yahiya A.S."/>
            <person name="Khan M.S."/>
            <person name="Azam M.S."/>
            <person name="Haque T."/>
            <person name="Lashkar M.Z.H."/>
            <person name="Akhand A.I."/>
            <person name="Morshed G."/>
            <person name="Roy S."/>
            <person name="Uddin K.S."/>
            <person name="Rabeya T."/>
            <person name="Hossain A.S."/>
            <person name="Chowdhury A."/>
            <person name="Snigdha A.R."/>
            <person name="Mortoza M.S."/>
            <person name="Matin S.A."/>
            <person name="Hoque S.M.E."/>
            <person name="Islam M.K."/>
            <person name="Roy D.K."/>
            <person name="Haider R."/>
            <person name="Moosa M.M."/>
            <person name="Elias S.M."/>
            <person name="Hasan A.M."/>
            <person name="Jahan S."/>
            <person name="Shafiuddin M."/>
            <person name="Mahmood N."/>
            <person name="Shommy N.S."/>
        </authorList>
    </citation>
    <scope>NUCLEOTIDE SEQUENCE [LARGE SCALE GENOMIC DNA]</scope>
    <source>
        <strain evidence="3">cv. O-4</strain>
    </source>
</reference>
<comment type="caution">
    <text evidence="2">The sequence shown here is derived from an EMBL/GenBank/DDBJ whole genome shotgun (WGS) entry which is preliminary data.</text>
</comment>
<evidence type="ECO:0000256" key="1">
    <source>
        <dbReference type="SAM" id="MobiDB-lite"/>
    </source>
</evidence>
<feature type="region of interest" description="Disordered" evidence="1">
    <location>
        <begin position="1"/>
        <end position="20"/>
    </location>
</feature>
<sequence length="34" mass="3804">MSYFQASNASALPKEPNSLKPYFSSTNFQISNFS</sequence>
<dbReference type="Proteomes" id="UP000187203">
    <property type="component" value="Unassembled WGS sequence"/>
</dbReference>
<accession>A0A1R3I837</accession>
<name>A0A1R3I837_9ROSI</name>
<dbReference type="AlphaFoldDB" id="A0A1R3I837"/>
<dbReference type="EMBL" id="AWUE01018697">
    <property type="protein sequence ID" value="OMO78752.1"/>
    <property type="molecule type" value="Genomic_DNA"/>
</dbReference>
<evidence type="ECO:0000313" key="3">
    <source>
        <dbReference type="Proteomes" id="UP000187203"/>
    </source>
</evidence>